<evidence type="ECO:0000256" key="10">
    <source>
        <dbReference type="SAM" id="Phobius"/>
    </source>
</evidence>
<protein>
    <submittedName>
        <fullName evidence="12">Membrane protein</fullName>
    </submittedName>
</protein>
<comment type="subcellular location">
    <subcellularLocation>
        <location evidence="1">Membrane</location>
        <topology evidence="1">Multi-pass membrane protein</topology>
    </subcellularLocation>
</comment>
<evidence type="ECO:0000313" key="12">
    <source>
        <dbReference type="EMBL" id="GGH58130.1"/>
    </source>
</evidence>
<dbReference type="InterPro" id="IPR012932">
    <property type="entry name" value="VKOR"/>
</dbReference>
<name>A0A917MQE3_9MICC</name>
<keyword evidence="5 10" id="KW-1133">Transmembrane helix</keyword>
<comment type="similarity">
    <text evidence="2">Belongs to the VKOR family.</text>
</comment>
<dbReference type="CDD" id="cd12922">
    <property type="entry name" value="VKOR_5"/>
    <property type="match status" value="1"/>
</dbReference>
<dbReference type="GO" id="GO:0016491">
    <property type="term" value="F:oxidoreductase activity"/>
    <property type="evidence" value="ECO:0007669"/>
    <property type="project" value="UniProtKB-KW"/>
</dbReference>
<dbReference type="Pfam" id="PF07884">
    <property type="entry name" value="VKOR"/>
    <property type="match status" value="1"/>
</dbReference>
<evidence type="ECO:0000256" key="8">
    <source>
        <dbReference type="ARBA" id="ARBA00023157"/>
    </source>
</evidence>
<comment type="caution">
    <text evidence="12">The sequence shown here is derived from an EMBL/GenBank/DDBJ whole genome shotgun (WGS) entry which is preliminary data.</text>
</comment>
<keyword evidence="7 10" id="KW-0472">Membrane</keyword>
<reference evidence="12 13" key="1">
    <citation type="journal article" date="2014" name="Int. J. Syst. Evol. Microbiol.">
        <title>Complete genome sequence of Corynebacterium casei LMG S-19264T (=DSM 44701T), isolated from a smear-ripened cheese.</title>
        <authorList>
            <consortium name="US DOE Joint Genome Institute (JGI-PGF)"/>
            <person name="Walter F."/>
            <person name="Albersmeier A."/>
            <person name="Kalinowski J."/>
            <person name="Ruckert C."/>
        </authorList>
    </citation>
    <scope>NUCLEOTIDE SEQUENCE [LARGE SCALE GENOMIC DNA]</scope>
    <source>
        <strain evidence="12 13">CCM 8669</strain>
    </source>
</reference>
<evidence type="ECO:0000256" key="2">
    <source>
        <dbReference type="ARBA" id="ARBA00006214"/>
    </source>
</evidence>
<dbReference type="EMBL" id="BMDC01000001">
    <property type="protein sequence ID" value="GGH58130.1"/>
    <property type="molecule type" value="Genomic_DNA"/>
</dbReference>
<evidence type="ECO:0000256" key="3">
    <source>
        <dbReference type="ARBA" id="ARBA00022692"/>
    </source>
</evidence>
<evidence type="ECO:0000313" key="13">
    <source>
        <dbReference type="Proteomes" id="UP000600171"/>
    </source>
</evidence>
<evidence type="ECO:0000259" key="11">
    <source>
        <dbReference type="SMART" id="SM00756"/>
    </source>
</evidence>
<dbReference type="InterPro" id="IPR041714">
    <property type="entry name" value="VKOR_Actinobacteria"/>
</dbReference>
<dbReference type="SMART" id="SM00756">
    <property type="entry name" value="VKc"/>
    <property type="match status" value="1"/>
</dbReference>
<keyword evidence="9" id="KW-0676">Redox-active center</keyword>
<sequence length="205" mass="23234">MLAERETGDYPLFSRLDRNFAILSLITGALALVSAIVLVYERMQVYIDPNHQSICDINAILNCGTVMRTPYAEAFGFPNPFIGLVGYTIVLTISMALLAKARFANWFWICMNIGHLLAFAFVCYLWFNTTFNINALCIFCMVVWLMQTFLLVRVTARNITAGVIPAPEHIREAAQGWSWFVIVLIVVVIYGIIVIRFFDQIVGMF</sequence>
<keyword evidence="4" id="KW-0874">Quinone</keyword>
<feature type="transmembrane region" description="Helical" evidence="10">
    <location>
        <begin position="20"/>
        <end position="40"/>
    </location>
</feature>
<dbReference type="Gene3D" id="1.20.1440.130">
    <property type="entry name" value="VKOR domain"/>
    <property type="match status" value="1"/>
</dbReference>
<feature type="transmembrane region" description="Helical" evidence="10">
    <location>
        <begin position="133"/>
        <end position="156"/>
    </location>
</feature>
<keyword evidence="3 10" id="KW-0812">Transmembrane</keyword>
<dbReference type="Proteomes" id="UP000600171">
    <property type="component" value="Unassembled WGS sequence"/>
</dbReference>
<dbReference type="GO" id="GO:0016020">
    <property type="term" value="C:membrane"/>
    <property type="evidence" value="ECO:0007669"/>
    <property type="project" value="UniProtKB-SubCell"/>
</dbReference>
<evidence type="ECO:0000256" key="1">
    <source>
        <dbReference type="ARBA" id="ARBA00004141"/>
    </source>
</evidence>
<keyword evidence="8" id="KW-1015">Disulfide bond</keyword>
<evidence type="ECO:0000256" key="9">
    <source>
        <dbReference type="ARBA" id="ARBA00023284"/>
    </source>
</evidence>
<proteinExistence type="inferred from homology"/>
<feature type="transmembrane region" description="Helical" evidence="10">
    <location>
        <begin position="106"/>
        <end position="127"/>
    </location>
</feature>
<evidence type="ECO:0000256" key="6">
    <source>
        <dbReference type="ARBA" id="ARBA00023002"/>
    </source>
</evidence>
<feature type="transmembrane region" description="Helical" evidence="10">
    <location>
        <begin position="81"/>
        <end position="99"/>
    </location>
</feature>
<feature type="transmembrane region" description="Helical" evidence="10">
    <location>
        <begin position="177"/>
        <end position="198"/>
    </location>
</feature>
<keyword evidence="6" id="KW-0560">Oxidoreductase</keyword>
<dbReference type="AlphaFoldDB" id="A0A917MQE3"/>
<evidence type="ECO:0000256" key="5">
    <source>
        <dbReference type="ARBA" id="ARBA00022989"/>
    </source>
</evidence>
<evidence type="ECO:0000256" key="4">
    <source>
        <dbReference type="ARBA" id="ARBA00022719"/>
    </source>
</evidence>
<evidence type="ECO:0000256" key="7">
    <source>
        <dbReference type="ARBA" id="ARBA00023136"/>
    </source>
</evidence>
<dbReference type="GO" id="GO:0048038">
    <property type="term" value="F:quinone binding"/>
    <property type="evidence" value="ECO:0007669"/>
    <property type="project" value="UniProtKB-KW"/>
</dbReference>
<gene>
    <name evidence="12" type="ORF">GCM10007359_03980</name>
</gene>
<feature type="domain" description="Vitamin K epoxide reductase" evidence="11">
    <location>
        <begin position="17"/>
        <end position="158"/>
    </location>
</feature>
<organism evidence="12 13">
    <name type="scientific">Rothia aerolata</name>
    <dbReference type="NCBI Taxonomy" id="1812262"/>
    <lineage>
        <taxon>Bacteria</taxon>
        <taxon>Bacillati</taxon>
        <taxon>Actinomycetota</taxon>
        <taxon>Actinomycetes</taxon>
        <taxon>Micrococcales</taxon>
        <taxon>Micrococcaceae</taxon>
        <taxon>Rothia</taxon>
    </lineage>
</organism>
<keyword evidence="13" id="KW-1185">Reference proteome</keyword>
<accession>A0A917MQE3</accession>
<dbReference type="InterPro" id="IPR038354">
    <property type="entry name" value="VKOR_sf"/>
</dbReference>